<feature type="region of interest" description="Disordered" evidence="1">
    <location>
        <begin position="89"/>
        <end position="110"/>
    </location>
</feature>
<dbReference type="EnsemblMetazoa" id="GPAI016415-RA">
    <property type="protein sequence ID" value="GPAI016415-PA"/>
    <property type="gene ID" value="GPAI016415"/>
</dbReference>
<evidence type="ECO:0000313" key="2">
    <source>
        <dbReference type="EnsemblMetazoa" id="GPAI016415-PA"/>
    </source>
</evidence>
<evidence type="ECO:0000256" key="1">
    <source>
        <dbReference type="SAM" id="MobiDB-lite"/>
    </source>
</evidence>
<dbReference type="Proteomes" id="UP000092445">
    <property type="component" value="Unassembled WGS sequence"/>
</dbReference>
<dbReference type="VEuPathDB" id="VectorBase:GPAI016415"/>
<reference evidence="3" key="1">
    <citation type="submission" date="2014-03" db="EMBL/GenBank/DDBJ databases">
        <authorList>
            <person name="Aksoy S."/>
            <person name="Warren W."/>
            <person name="Wilson R.K."/>
        </authorList>
    </citation>
    <scope>NUCLEOTIDE SEQUENCE [LARGE SCALE GENOMIC DNA]</scope>
    <source>
        <strain evidence="3">IAEA</strain>
    </source>
</reference>
<accession>A0A1A9ZJ73</accession>
<reference evidence="2" key="2">
    <citation type="submission" date="2020-05" db="UniProtKB">
        <authorList>
            <consortium name="EnsemblMetazoa"/>
        </authorList>
    </citation>
    <scope>IDENTIFICATION</scope>
    <source>
        <strain evidence="2">IAEA</strain>
    </source>
</reference>
<evidence type="ECO:0000313" key="3">
    <source>
        <dbReference type="Proteomes" id="UP000092445"/>
    </source>
</evidence>
<sequence>MVEWEYNDNESDEIKLFAHNPICTCFTKSAAHCSEYYKCNAKTGIVPFPTMERTRKCKEKQGEIDLRKSNCHNGFDMFTNDCQPQSRTYQGREHMSATSSHPQDTSKHSRFPTTITGILKKVKRLNLIYNRKKLTFGSERICCTYGAASTSSTDIEAIINI</sequence>
<proteinExistence type="predicted"/>
<keyword evidence="3" id="KW-1185">Reference proteome</keyword>
<organism evidence="2 3">
    <name type="scientific">Glossina pallidipes</name>
    <name type="common">Tsetse fly</name>
    <dbReference type="NCBI Taxonomy" id="7398"/>
    <lineage>
        <taxon>Eukaryota</taxon>
        <taxon>Metazoa</taxon>
        <taxon>Ecdysozoa</taxon>
        <taxon>Arthropoda</taxon>
        <taxon>Hexapoda</taxon>
        <taxon>Insecta</taxon>
        <taxon>Pterygota</taxon>
        <taxon>Neoptera</taxon>
        <taxon>Endopterygota</taxon>
        <taxon>Diptera</taxon>
        <taxon>Brachycera</taxon>
        <taxon>Muscomorpha</taxon>
        <taxon>Hippoboscoidea</taxon>
        <taxon>Glossinidae</taxon>
        <taxon>Glossina</taxon>
    </lineage>
</organism>
<protein>
    <submittedName>
        <fullName evidence="2">Uncharacterized protein</fullName>
    </submittedName>
</protein>
<name>A0A1A9ZJ73_GLOPL</name>
<dbReference type="AlphaFoldDB" id="A0A1A9ZJ73"/>